<dbReference type="Proteomes" id="UP000001784">
    <property type="component" value="Chromosome"/>
</dbReference>
<dbReference type="eggNOG" id="COG1149">
    <property type="taxonomic scope" value="Bacteria"/>
</dbReference>
<protein>
    <submittedName>
        <fullName evidence="7">4Fe-4S ferredoxin, iron-sulfur binding domain protein</fullName>
    </submittedName>
</protein>
<dbReference type="KEGG" id="sfu:Sfum_1165"/>
<feature type="domain" description="4Fe-4S ferredoxin-type" evidence="6">
    <location>
        <begin position="72"/>
        <end position="102"/>
    </location>
</feature>
<dbReference type="PROSITE" id="PS00198">
    <property type="entry name" value="4FE4S_FER_1"/>
    <property type="match status" value="1"/>
</dbReference>
<sequence length="112" mass="12120">MSKNTTVGKKSGSGNSRARTGSRKHEGGKENEGKANKGKRAFHIDIFKGWCKACGICAAFCPRECIRLDEDGSPLVAQPERCTGCGWCELHCPDFAISVKPLKHPSAEEAEL</sequence>
<dbReference type="InterPro" id="IPR050572">
    <property type="entry name" value="Fe-S_Ferredoxin"/>
</dbReference>
<dbReference type="STRING" id="335543.Sfum_1165"/>
<feature type="domain" description="4Fe-4S ferredoxin-type" evidence="6">
    <location>
        <begin position="42"/>
        <end position="71"/>
    </location>
</feature>
<gene>
    <name evidence="7" type="ordered locus">Sfum_1165</name>
</gene>
<dbReference type="InterPro" id="IPR017896">
    <property type="entry name" value="4Fe4S_Fe-S-bd"/>
</dbReference>
<proteinExistence type="predicted"/>
<feature type="compositionally biased region" description="Polar residues" evidence="5">
    <location>
        <begin position="1"/>
        <end position="19"/>
    </location>
</feature>
<keyword evidence="3" id="KW-0408">Iron</keyword>
<evidence type="ECO:0000256" key="4">
    <source>
        <dbReference type="ARBA" id="ARBA00023014"/>
    </source>
</evidence>
<evidence type="ECO:0000313" key="8">
    <source>
        <dbReference type="Proteomes" id="UP000001784"/>
    </source>
</evidence>
<feature type="region of interest" description="Disordered" evidence="5">
    <location>
        <begin position="1"/>
        <end position="36"/>
    </location>
</feature>
<accession>A0LHF6</accession>
<evidence type="ECO:0000256" key="1">
    <source>
        <dbReference type="ARBA" id="ARBA00022485"/>
    </source>
</evidence>
<dbReference type="Pfam" id="PF13187">
    <property type="entry name" value="Fer4_9"/>
    <property type="match status" value="1"/>
</dbReference>
<dbReference type="PROSITE" id="PS51379">
    <property type="entry name" value="4FE4S_FER_2"/>
    <property type="match status" value="2"/>
</dbReference>
<keyword evidence="4" id="KW-0411">Iron-sulfur</keyword>
<reference evidence="7 8" key="1">
    <citation type="submission" date="2006-10" db="EMBL/GenBank/DDBJ databases">
        <title>Complete sequence of Syntrophobacter fumaroxidans MPOB.</title>
        <authorList>
            <consortium name="US DOE Joint Genome Institute"/>
            <person name="Copeland A."/>
            <person name="Lucas S."/>
            <person name="Lapidus A."/>
            <person name="Barry K."/>
            <person name="Detter J.C."/>
            <person name="Glavina del Rio T."/>
            <person name="Hammon N."/>
            <person name="Israni S."/>
            <person name="Pitluck S."/>
            <person name="Goltsman E.G."/>
            <person name="Martinez M."/>
            <person name="Schmutz J."/>
            <person name="Larimer F."/>
            <person name="Land M."/>
            <person name="Hauser L."/>
            <person name="Kyrpides N."/>
            <person name="Kim E."/>
            <person name="Boone D.R."/>
            <person name="Brockman F."/>
            <person name="Culley D."/>
            <person name="Ferry J."/>
            <person name="Gunsalus R."/>
            <person name="McInerney M.J."/>
            <person name="Morrison M."/>
            <person name="Plugge C."/>
            <person name="Rohlin L."/>
            <person name="Scholten J."/>
            <person name="Sieber J."/>
            <person name="Stams A.J.M."/>
            <person name="Worm P."/>
            <person name="Henstra A.M."/>
            <person name="Richardson P."/>
        </authorList>
    </citation>
    <scope>NUCLEOTIDE SEQUENCE [LARGE SCALE GENOMIC DNA]</scope>
    <source>
        <strain evidence="8">DSM 10017 / MPOB</strain>
    </source>
</reference>
<dbReference type="EMBL" id="CP000478">
    <property type="protein sequence ID" value="ABK16858.1"/>
    <property type="molecule type" value="Genomic_DNA"/>
</dbReference>
<keyword evidence="8" id="KW-1185">Reference proteome</keyword>
<dbReference type="GO" id="GO:0046872">
    <property type="term" value="F:metal ion binding"/>
    <property type="evidence" value="ECO:0007669"/>
    <property type="project" value="UniProtKB-KW"/>
</dbReference>
<dbReference type="AlphaFoldDB" id="A0LHF6"/>
<dbReference type="RefSeq" id="WP_011698029.1">
    <property type="nucleotide sequence ID" value="NC_008554.1"/>
</dbReference>
<evidence type="ECO:0000256" key="3">
    <source>
        <dbReference type="ARBA" id="ARBA00023004"/>
    </source>
</evidence>
<dbReference type="PANTHER" id="PTHR43687:SF4">
    <property type="entry name" value="BLR5484 PROTEIN"/>
    <property type="match status" value="1"/>
</dbReference>
<keyword evidence="2" id="KW-0479">Metal-binding</keyword>
<dbReference type="GO" id="GO:0051539">
    <property type="term" value="F:4 iron, 4 sulfur cluster binding"/>
    <property type="evidence" value="ECO:0007669"/>
    <property type="project" value="UniProtKB-KW"/>
</dbReference>
<feature type="compositionally biased region" description="Basic and acidic residues" evidence="5">
    <location>
        <begin position="23"/>
        <end position="35"/>
    </location>
</feature>
<name>A0LHF6_SYNFM</name>
<dbReference type="HOGENOM" id="CLU_2235211_0_0_7"/>
<dbReference type="InParanoid" id="A0LHF6"/>
<dbReference type="OrthoDB" id="9803397at2"/>
<organism evidence="7 8">
    <name type="scientific">Syntrophobacter fumaroxidans (strain DSM 10017 / MPOB)</name>
    <dbReference type="NCBI Taxonomy" id="335543"/>
    <lineage>
        <taxon>Bacteria</taxon>
        <taxon>Pseudomonadati</taxon>
        <taxon>Thermodesulfobacteriota</taxon>
        <taxon>Syntrophobacteria</taxon>
        <taxon>Syntrophobacterales</taxon>
        <taxon>Syntrophobacteraceae</taxon>
        <taxon>Syntrophobacter</taxon>
    </lineage>
</organism>
<keyword evidence="1" id="KW-0004">4Fe-4S</keyword>
<dbReference type="SUPFAM" id="SSF54862">
    <property type="entry name" value="4Fe-4S ferredoxins"/>
    <property type="match status" value="1"/>
</dbReference>
<evidence type="ECO:0000259" key="6">
    <source>
        <dbReference type="PROSITE" id="PS51379"/>
    </source>
</evidence>
<dbReference type="PANTHER" id="PTHR43687">
    <property type="entry name" value="ADENYLYLSULFATE REDUCTASE, BETA SUBUNIT"/>
    <property type="match status" value="1"/>
</dbReference>
<evidence type="ECO:0000256" key="5">
    <source>
        <dbReference type="SAM" id="MobiDB-lite"/>
    </source>
</evidence>
<evidence type="ECO:0000313" key="7">
    <source>
        <dbReference type="EMBL" id="ABK16858.1"/>
    </source>
</evidence>
<dbReference type="Gene3D" id="3.30.70.20">
    <property type="match status" value="1"/>
</dbReference>
<dbReference type="InterPro" id="IPR017900">
    <property type="entry name" value="4Fe4S_Fe_S_CS"/>
</dbReference>
<evidence type="ECO:0000256" key="2">
    <source>
        <dbReference type="ARBA" id="ARBA00022723"/>
    </source>
</evidence>